<protein>
    <submittedName>
        <fullName evidence="1">Uncharacterized protein</fullName>
    </submittedName>
</protein>
<reference evidence="1" key="1">
    <citation type="submission" date="2019-05" db="EMBL/GenBank/DDBJ databases">
        <title>Annotation for the trematode Paragonimus heterotremus.</title>
        <authorList>
            <person name="Choi Y.-J."/>
        </authorList>
    </citation>
    <scope>NUCLEOTIDE SEQUENCE</scope>
    <source>
        <strain evidence="1">LC</strain>
    </source>
</reference>
<comment type="caution">
    <text evidence="1">The sequence shown here is derived from an EMBL/GenBank/DDBJ whole genome shotgun (WGS) entry which is preliminary data.</text>
</comment>
<keyword evidence="2" id="KW-1185">Reference proteome</keyword>
<organism evidence="1 2">
    <name type="scientific">Paragonimus heterotremus</name>
    <dbReference type="NCBI Taxonomy" id="100268"/>
    <lineage>
        <taxon>Eukaryota</taxon>
        <taxon>Metazoa</taxon>
        <taxon>Spiralia</taxon>
        <taxon>Lophotrochozoa</taxon>
        <taxon>Platyhelminthes</taxon>
        <taxon>Trematoda</taxon>
        <taxon>Digenea</taxon>
        <taxon>Plagiorchiida</taxon>
        <taxon>Troglotremata</taxon>
        <taxon>Troglotrematidae</taxon>
        <taxon>Paragonimus</taxon>
    </lineage>
</organism>
<name>A0A8J4T1Q9_9TREM</name>
<dbReference type="OrthoDB" id="10279221at2759"/>
<evidence type="ECO:0000313" key="1">
    <source>
        <dbReference type="EMBL" id="KAF5396094.1"/>
    </source>
</evidence>
<accession>A0A8J4T1Q9</accession>
<dbReference type="AlphaFoldDB" id="A0A8J4T1Q9"/>
<evidence type="ECO:0000313" key="2">
    <source>
        <dbReference type="Proteomes" id="UP000748531"/>
    </source>
</evidence>
<proteinExistence type="predicted"/>
<dbReference type="EMBL" id="LUCH01009213">
    <property type="protein sequence ID" value="KAF5396094.1"/>
    <property type="molecule type" value="Genomic_DNA"/>
</dbReference>
<dbReference type="Proteomes" id="UP000748531">
    <property type="component" value="Unassembled WGS sequence"/>
</dbReference>
<sequence length="193" mass="22287">MHCYLFPNSRRAFRDTGYICVKKRDTADETEVLKHWFMLSSGNENCLVNFWLLRQLKLLVAFLRRFPTPSSRSSYGLSKPLSIHGSHEYDSSKALAACITAKFLEHKSELSMCLRAYYLEGEQLTEDKVMKLLEAFRIWFGLPSCQLLKPCLENAGKNPTLFNFLRSLRPACPVTTPVTNLVWLYNFLYAQNS</sequence>
<gene>
    <name evidence="1" type="ORF">PHET_11272</name>
</gene>